<dbReference type="EMBL" id="ML987193">
    <property type="protein sequence ID" value="KAF2250543.1"/>
    <property type="molecule type" value="Genomic_DNA"/>
</dbReference>
<dbReference type="AlphaFoldDB" id="A0A6A6IM30"/>
<evidence type="ECO:0000313" key="2">
    <source>
        <dbReference type="EMBL" id="KAF2250543.1"/>
    </source>
</evidence>
<dbReference type="Proteomes" id="UP000800094">
    <property type="component" value="Unassembled WGS sequence"/>
</dbReference>
<feature type="compositionally biased region" description="Basic and acidic residues" evidence="1">
    <location>
        <begin position="1"/>
        <end position="12"/>
    </location>
</feature>
<proteinExistence type="predicted"/>
<organism evidence="2 3">
    <name type="scientific">Trematosphaeria pertusa</name>
    <dbReference type="NCBI Taxonomy" id="390896"/>
    <lineage>
        <taxon>Eukaryota</taxon>
        <taxon>Fungi</taxon>
        <taxon>Dikarya</taxon>
        <taxon>Ascomycota</taxon>
        <taxon>Pezizomycotina</taxon>
        <taxon>Dothideomycetes</taxon>
        <taxon>Pleosporomycetidae</taxon>
        <taxon>Pleosporales</taxon>
        <taxon>Massarineae</taxon>
        <taxon>Trematosphaeriaceae</taxon>
        <taxon>Trematosphaeria</taxon>
    </lineage>
</organism>
<dbReference type="RefSeq" id="XP_033685547.1">
    <property type="nucleotide sequence ID" value="XM_033821305.1"/>
</dbReference>
<name>A0A6A6IM30_9PLEO</name>
<evidence type="ECO:0000313" key="3">
    <source>
        <dbReference type="Proteomes" id="UP000800094"/>
    </source>
</evidence>
<evidence type="ECO:0000256" key="1">
    <source>
        <dbReference type="SAM" id="MobiDB-lite"/>
    </source>
</evidence>
<accession>A0A6A6IM30</accession>
<gene>
    <name evidence="2" type="ORF">BU26DRAFT_265432</name>
</gene>
<sequence>MNAAREAHRYKTESLSAPSPPHLAQYSIEQLTLHTNDGTSDSPLRRRTAEQLLSGYVDLCLELKGLLQVRMLWIVESIIAEGDVRHGTRFSFDRAKNSYHTYVCCRKRSCQALDVGVGDPAEGEGRGIARYPKLHSSSLCSGLAAGSTIDRLWFRLDISLGTLRPAFAPPPSSNLNESSRC</sequence>
<dbReference type="GeneID" id="54574635"/>
<keyword evidence="3" id="KW-1185">Reference proteome</keyword>
<protein>
    <submittedName>
        <fullName evidence="2">Uncharacterized protein</fullName>
    </submittedName>
</protein>
<feature type="region of interest" description="Disordered" evidence="1">
    <location>
        <begin position="1"/>
        <end position="20"/>
    </location>
</feature>
<reference evidence="2" key="1">
    <citation type="journal article" date="2020" name="Stud. Mycol.">
        <title>101 Dothideomycetes genomes: a test case for predicting lifestyles and emergence of pathogens.</title>
        <authorList>
            <person name="Haridas S."/>
            <person name="Albert R."/>
            <person name="Binder M."/>
            <person name="Bloem J."/>
            <person name="Labutti K."/>
            <person name="Salamov A."/>
            <person name="Andreopoulos B."/>
            <person name="Baker S."/>
            <person name="Barry K."/>
            <person name="Bills G."/>
            <person name="Bluhm B."/>
            <person name="Cannon C."/>
            <person name="Castanera R."/>
            <person name="Culley D."/>
            <person name="Daum C."/>
            <person name="Ezra D."/>
            <person name="Gonzalez J."/>
            <person name="Henrissat B."/>
            <person name="Kuo A."/>
            <person name="Liang C."/>
            <person name="Lipzen A."/>
            <person name="Lutzoni F."/>
            <person name="Magnuson J."/>
            <person name="Mondo S."/>
            <person name="Nolan M."/>
            <person name="Ohm R."/>
            <person name="Pangilinan J."/>
            <person name="Park H.-J."/>
            <person name="Ramirez L."/>
            <person name="Alfaro M."/>
            <person name="Sun H."/>
            <person name="Tritt A."/>
            <person name="Yoshinaga Y."/>
            <person name="Zwiers L.-H."/>
            <person name="Turgeon B."/>
            <person name="Goodwin S."/>
            <person name="Spatafora J."/>
            <person name="Crous P."/>
            <person name="Grigoriev I."/>
        </authorList>
    </citation>
    <scope>NUCLEOTIDE SEQUENCE</scope>
    <source>
        <strain evidence="2">CBS 122368</strain>
    </source>
</reference>